<dbReference type="GO" id="GO:0008081">
    <property type="term" value="F:phosphoric diester hydrolase activity"/>
    <property type="evidence" value="ECO:0007669"/>
    <property type="project" value="InterPro"/>
</dbReference>
<gene>
    <name evidence="1" type="ORF">GR328_02125</name>
</gene>
<evidence type="ECO:0000313" key="1">
    <source>
        <dbReference type="EMBL" id="MXQ10269.1"/>
    </source>
</evidence>
<protein>
    <submittedName>
        <fullName evidence="1">Uncharacterized protein</fullName>
    </submittedName>
</protein>
<sequence length="122" mass="13393">MIAEVFTLAGTKHSTLHTALGLSVEDRLPFILRDAGWTEMPSPVAIQSFEVLHLKYLDTRITVKLARLLDAEGVDKDGNIVLDPPYAQPYDFALSGDKRTYYDLLTKGGLAKIKACAAFLAP</sequence>
<evidence type="ECO:0000313" key="2">
    <source>
        <dbReference type="Proteomes" id="UP000436483"/>
    </source>
</evidence>
<name>A0A7X3MNF9_9HYPH</name>
<dbReference type="InterPro" id="IPR017946">
    <property type="entry name" value="PLC-like_Pdiesterase_TIM-brl"/>
</dbReference>
<dbReference type="AlphaFoldDB" id="A0A7X3MNF9"/>
<reference evidence="1 2" key="1">
    <citation type="submission" date="2019-12" db="EMBL/GenBank/DDBJ databases">
        <authorList>
            <person name="Yuan C.-G."/>
        </authorList>
    </citation>
    <scope>NUCLEOTIDE SEQUENCE [LARGE SCALE GENOMIC DNA]</scope>
    <source>
        <strain evidence="1 2">KCTC 23863</strain>
    </source>
</reference>
<comment type="caution">
    <text evidence="1">The sequence shown here is derived from an EMBL/GenBank/DDBJ whole genome shotgun (WGS) entry which is preliminary data.</text>
</comment>
<proteinExistence type="predicted"/>
<dbReference type="OrthoDB" id="9795622at2"/>
<keyword evidence="2" id="KW-1185">Reference proteome</keyword>
<dbReference type="Gene3D" id="3.20.20.190">
    <property type="entry name" value="Phosphatidylinositol (PI) phosphodiesterase"/>
    <property type="match status" value="1"/>
</dbReference>
<accession>A0A7X3MNF9</accession>
<dbReference type="Proteomes" id="UP000436483">
    <property type="component" value="Unassembled WGS sequence"/>
</dbReference>
<dbReference type="GO" id="GO:0006629">
    <property type="term" value="P:lipid metabolic process"/>
    <property type="evidence" value="ECO:0007669"/>
    <property type="project" value="InterPro"/>
</dbReference>
<dbReference type="EMBL" id="WURB01000001">
    <property type="protein sequence ID" value="MXQ10269.1"/>
    <property type="molecule type" value="Genomic_DNA"/>
</dbReference>
<dbReference type="RefSeq" id="WP_160882856.1">
    <property type="nucleotide sequence ID" value="NZ_WURB01000001.1"/>
</dbReference>
<reference evidence="1 2" key="2">
    <citation type="submission" date="2020-01" db="EMBL/GenBank/DDBJ databases">
        <title>Microvirga sp. nov., an arsenate reduction bacterium isolated from Tibet hotspring sediments.</title>
        <authorList>
            <person name="Xian W.-D."/>
            <person name="Li W.-J."/>
        </authorList>
    </citation>
    <scope>NUCLEOTIDE SEQUENCE [LARGE SCALE GENOMIC DNA]</scope>
    <source>
        <strain evidence="1 2">KCTC 23863</strain>
    </source>
</reference>
<organism evidence="1 2">
    <name type="scientific">Microvirga makkahensis</name>
    <dbReference type="NCBI Taxonomy" id="1128670"/>
    <lineage>
        <taxon>Bacteria</taxon>
        <taxon>Pseudomonadati</taxon>
        <taxon>Pseudomonadota</taxon>
        <taxon>Alphaproteobacteria</taxon>
        <taxon>Hyphomicrobiales</taxon>
        <taxon>Methylobacteriaceae</taxon>
        <taxon>Microvirga</taxon>
    </lineage>
</organism>